<sequence length="24" mass="2518">VITEAKPSNHVSLIDHSGNVEASI</sequence>
<gene>
    <name evidence="1" type="ORF">METZ01_LOCUS407602</name>
</gene>
<name>A0A382W9E5_9ZZZZ</name>
<proteinExistence type="predicted"/>
<feature type="non-terminal residue" evidence="1">
    <location>
        <position position="1"/>
    </location>
</feature>
<dbReference type="EMBL" id="UINC01157643">
    <property type="protein sequence ID" value="SVD54748.1"/>
    <property type="molecule type" value="Genomic_DNA"/>
</dbReference>
<reference evidence="1" key="1">
    <citation type="submission" date="2018-05" db="EMBL/GenBank/DDBJ databases">
        <authorList>
            <person name="Lanie J.A."/>
            <person name="Ng W.-L."/>
            <person name="Kazmierczak K.M."/>
            <person name="Andrzejewski T.M."/>
            <person name="Davidsen T.M."/>
            <person name="Wayne K.J."/>
            <person name="Tettelin H."/>
            <person name="Glass J.I."/>
            <person name="Rusch D."/>
            <person name="Podicherti R."/>
            <person name="Tsui H.-C.T."/>
            <person name="Winkler M.E."/>
        </authorList>
    </citation>
    <scope>NUCLEOTIDE SEQUENCE</scope>
</reference>
<protein>
    <submittedName>
        <fullName evidence="1">Uncharacterized protein</fullName>
    </submittedName>
</protein>
<feature type="non-terminal residue" evidence="1">
    <location>
        <position position="24"/>
    </location>
</feature>
<dbReference type="AlphaFoldDB" id="A0A382W9E5"/>
<organism evidence="1">
    <name type="scientific">marine metagenome</name>
    <dbReference type="NCBI Taxonomy" id="408172"/>
    <lineage>
        <taxon>unclassified sequences</taxon>
        <taxon>metagenomes</taxon>
        <taxon>ecological metagenomes</taxon>
    </lineage>
</organism>
<evidence type="ECO:0000313" key="1">
    <source>
        <dbReference type="EMBL" id="SVD54748.1"/>
    </source>
</evidence>
<accession>A0A382W9E5</accession>